<dbReference type="PIRSF" id="PIRSF039133">
    <property type="entry name" value="SUMO_E1B"/>
    <property type="match status" value="1"/>
</dbReference>
<comment type="pathway">
    <text evidence="2 11">Protein modification; protein sumoylation.</text>
</comment>
<keyword evidence="9 11" id="KW-0067">ATP-binding</keyword>
<organism evidence="20 21">
    <name type="scientific">Amorphotheca resinae ATCC 22711</name>
    <dbReference type="NCBI Taxonomy" id="857342"/>
    <lineage>
        <taxon>Eukaryota</taxon>
        <taxon>Fungi</taxon>
        <taxon>Dikarya</taxon>
        <taxon>Ascomycota</taxon>
        <taxon>Pezizomycotina</taxon>
        <taxon>Leotiomycetes</taxon>
        <taxon>Helotiales</taxon>
        <taxon>Amorphothecaceae</taxon>
        <taxon>Amorphotheca</taxon>
    </lineage>
</organism>
<dbReference type="PANTHER" id="PTHR10953:SF5">
    <property type="entry name" value="SUMO-ACTIVATING ENZYME SUBUNIT 2"/>
    <property type="match status" value="1"/>
</dbReference>
<protein>
    <recommendedName>
        <fullName evidence="11">Ubiquitin-activating enzyme E1-like</fullName>
    </recommendedName>
</protein>
<dbReference type="STRING" id="857342.A0A2T3B5M4"/>
<dbReference type="GO" id="GO:0016740">
    <property type="term" value="F:transferase activity"/>
    <property type="evidence" value="ECO:0007669"/>
    <property type="project" value="UniProtKB-KW"/>
</dbReference>
<feature type="compositionally biased region" description="Acidic residues" evidence="16">
    <location>
        <begin position="627"/>
        <end position="642"/>
    </location>
</feature>
<evidence type="ECO:0000256" key="12">
    <source>
        <dbReference type="PIRSR" id="PIRSR039133-1"/>
    </source>
</evidence>
<dbReference type="CDD" id="cd01489">
    <property type="entry name" value="Uba2_SUMO"/>
    <property type="match status" value="1"/>
</dbReference>
<dbReference type="InterPro" id="IPR042449">
    <property type="entry name" value="Ub-E1_IAD_1"/>
</dbReference>
<feature type="domain" description="Ubiquitin-activating enzyme SCCH" evidence="18">
    <location>
        <begin position="292"/>
        <end position="378"/>
    </location>
</feature>
<evidence type="ECO:0000259" key="19">
    <source>
        <dbReference type="Pfam" id="PF14732"/>
    </source>
</evidence>
<feature type="binding site" evidence="14">
    <location>
        <position position="162"/>
    </location>
    <ligand>
        <name>Zn(2+)</name>
        <dbReference type="ChEBI" id="CHEBI:29105"/>
    </ligand>
</feature>
<dbReference type="InterPro" id="IPR045886">
    <property type="entry name" value="ThiF/MoeB/HesA"/>
</dbReference>
<dbReference type="Gene3D" id="3.50.50.80">
    <property type="entry name" value="Ubiquitin-activating enzyme E1, inactive adenylation domain, subdomain 1"/>
    <property type="match status" value="1"/>
</dbReference>
<evidence type="ECO:0000256" key="13">
    <source>
        <dbReference type="PIRSR" id="PIRSR039133-2"/>
    </source>
</evidence>
<dbReference type="OrthoDB" id="10255449at2759"/>
<evidence type="ECO:0000313" key="20">
    <source>
        <dbReference type="EMBL" id="PSS22052.1"/>
    </source>
</evidence>
<dbReference type="FunFam" id="3.40.50.720:FF:000618">
    <property type="entry name" value="SUMO-activating enzyme subunit 2"/>
    <property type="match status" value="1"/>
</dbReference>
<evidence type="ECO:0000259" key="18">
    <source>
        <dbReference type="Pfam" id="PF10585"/>
    </source>
</evidence>
<feature type="binding site" evidence="14">
    <location>
        <position position="443"/>
    </location>
    <ligand>
        <name>Zn(2+)</name>
        <dbReference type="ChEBI" id="CHEBI:29105"/>
    </ligand>
</feature>
<evidence type="ECO:0000256" key="7">
    <source>
        <dbReference type="ARBA" id="ARBA00022786"/>
    </source>
</evidence>
<dbReference type="InterPro" id="IPR023318">
    <property type="entry name" value="Ub_act_enz_dom_a_sf"/>
</dbReference>
<reference evidence="20 21" key="1">
    <citation type="journal article" date="2018" name="New Phytol.">
        <title>Comparative genomics and transcriptomics depict ericoid mycorrhizal fungi as versatile saprotrophs and plant mutualists.</title>
        <authorList>
            <person name="Martino E."/>
            <person name="Morin E."/>
            <person name="Grelet G.A."/>
            <person name="Kuo A."/>
            <person name="Kohler A."/>
            <person name="Daghino S."/>
            <person name="Barry K.W."/>
            <person name="Cichocki N."/>
            <person name="Clum A."/>
            <person name="Dockter R.B."/>
            <person name="Hainaut M."/>
            <person name="Kuo R.C."/>
            <person name="LaButti K."/>
            <person name="Lindahl B.D."/>
            <person name="Lindquist E.A."/>
            <person name="Lipzen A."/>
            <person name="Khouja H.R."/>
            <person name="Magnuson J."/>
            <person name="Murat C."/>
            <person name="Ohm R.A."/>
            <person name="Singer S.W."/>
            <person name="Spatafora J.W."/>
            <person name="Wang M."/>
            <person name="Veneault-Fourrey C."/>
            <person name="Henrissat B."/>
            <person name="Grigoriev I.V."/>
            <person name="Martin F.M."/>
            <person name="Perotto S."/>
        </authorList>
    </citation>
    <scope>NUCLEOTIDE SEQUENCE [LARGE SCALE GENOMIC DNA]</scope>
    <source>
        <strain evidence="20 21">ATCC 22711</strain>
    </source>
</reference>
<dbReference type="GO" id="GO:0005737">
    <property type="term" value="C:cytoplasm"/>
    <property type="evidence" value="ECO:0007669"/>
    <property type="project" value="TreeGrafter"/>
</dbReference>
<evidence type="ECO:0000256" key="4">
    <source>
        <dbReference type="ARBA" id="ARBA00022679"/>
    </source>
</evidence>
<evidence type="ECO:0000256" key="10">
    <source>
        <dbReference type="ARBA" id="ARBA00023242"/>
    </source>
</evidence>
<dbReference type="PROSITE" id="PS00865">
    <property type="entry name" value="UBIQUITIN_ACTIVAT_2"/>
    <property type="match status" value="1"/>
</dbReference>
<evidence type="ECO:0000256" key="1">
    <source>
        <dbReference type="ARBA" id="ARBA00004123"/>
    </source>
</evidence>
<evidence type="ECO:0000256" key="14">
    <source>
        <dbReference type="PIRSR" id="PIRSR039133-3"/>
    </source>
</evidence>
<gene>
    <name evidence="20" type="ORF">M430DRAFT_34062</name>
</gene>
<dbReference type="InterPro" id="IPR028077">
    <property type="entry name" value="UAE_UbL_dom"/>
</dbReference>
<dbReference type="SUPFAM" id="SSF69572">
    <property type="entry name" value="Activating enzymes of the ubiquitin-like proteins"/>
    <property type="match status" value="1"/>
</dbReference>
<comment type="subunit">
    <text evidence="11">Heterodimer.</text>
</comment>
<evidence type="ECO:0000313" key="21">
    <source>
        <dbReference type="Proteomes" id="UP000241818"/>
    </source>
</evidence>
<feature type="binding site" evidence="13">
    <location>
        <begin position="60"/>
        <end position="63"/>
    </location>
    <ligand>
        <name>ATP</name>
        <dbReference type="ChEBI" id="CHEBI:30616"/>
    </ligand>
</feature>
<dbReference type="GO" id="GO:0005524">
    <property type="term" value="F:ATP binding"/>
    <property type="evidence" value="ECO:0007669"/>
    <property type="project" value="UniProtKB-UniRule"/>
</dbReference>
<keyword evidence="5 11" id="KW-0479">Metal-binding</keyword>
<dbReference type="FunCoup" id="A0A2T3B5M4">
    <property type="interactions" value="1734"/>
</dbReference>
<feature type="binding site" evidence="14">
    <location>
        <position position="165"/>
    </location>
    <ligand>
        <name>Zn(2+)</name>
        <dbReference type="ChEBI" id="CHEBI:29105"/>
    </ligand>
</feature>
<evidence type="ECO:0000256" key="6">
    <source>
        <dbReference type="ARBA" id="ARBA00022741"/>
    </source>
</evidence>
<keyword evidence="7 11" id="KW-0833">Ubl conjugation pathway</keyword>
<feature type="binding site" evidence="13">
    <location>
        <begin position="121"/>
        <end position="126"/>
    </location>
    <ligand>
        <name>ATP</name>
        <dbReference type="ChEBI" id="CHEBI:30616"/>
    </ligand>
</feature>
<dbReference type="AlphaFoldDB" id="A0A2T3B5M4"/>
<dbReference type="Pfam" id="PF14732">
    <property type="entry name" value="UAE_UbL"/>
    <property type="match status" value="1"/>
</dbReference>
<name>A0A2T3B5M4_AMORE</name>
<evidence type="ECO:0000256" key="2">
    <source>
        <dbReference type="ARBA" id="ARBA00004718"/>
    </source>
</evidence>
<dbReference type="RefSeq" id="XP_024722207.1">
    <property type="nucleotide sequence ID" value="XM_024866479.1"/>
</dbReference>
<feature type="region of interest" description="Disordered" evidence="16">
    <location>
        <begin position="537"/>
        <end position="642"/>
    </location>
</feature>
<feature type="compositionally biased region" description="Polar residues" evidence="16">
    <location>
        <begin position="566"/>
        <end position="589"/>
    </location>
</feature>
<feature type="binding site" evidence="14">
    <location>
        <position position="440"/>
    </location>
    <ligand>
        <name>Zn(2+)</name>
        <dbReference type="ChEBI" id="CHEBI:29105"/>
    </ligand>
</feature>
<dbReference type="Pfam" id="PF10585">
    <property type="entry name" value="UBA_E1_SCCH"/>
    <property type="match status" value="1"/>
</dbReference>
<evidence type="ECO:0000256" key="11">
    <source>
        <dbReference type="PIRNR" id="PIRNR039133"/>
    </source>
</evidence>
<feature type="active site" description="Glycyl thioester intermediate" evidence="12 15">
    <location>
        <position position="177"/>
    </location>
</feature>
<feature type="domain" description="Ubiquitin/SUMO-activating enzyme ubiquitin-like" evidence="19">
    <location>
        <begin position="451"/>
        <end position="531"/>
    </location>
</feature>
<dbReference type="Gene3D" id="1.10.10.520">
    <property type="entry name" value="Ubiquitin activating enzymes (Uba3). Chain: B, domain 2"/>
    <property type="match status" value="1"/>
</dbReference>
<keyword evidence="21" id="KW-1185">Reference proteome</keyword>
<keyword evidence="10" id="KW-0539">Nucleus</keyword>
<proteinExistence type="inferred from homology"/>
<evidence type="ECO:0000256" key="16">
    <source>
        <dbReference type="SAM" id="MobiDB-lite"/>
    </source>
</evidence>
<dbReference type="Pfam" id="PF00899">
    <property type="entry name" value="ThiF"/>
    <property type="match status" value="1"/>
</dbReference>
<dbReference type="FunFam" id="3.50.50.80:FF:000002">
    <property type="entry name" value="SUMO-activating enzyme subunit 2"/>
    <property type="match status" value="1"/>
</dbReference>
<keyword evidence="8 11" id="KW-0862">Zinc</keyword>
<keyword evidence="6 11" id="KW-0547">Nucleotide-binding</keyword>
<dbReference type="Gene3D" id="3.10.290.20">
    <property type="entry name" value="Ubiquitin-like 2 activating enzyme e1b. Chain: B, domain 3"/>
    <property type="match status" value="1"/>
</dbReference>
<dbReference type="GeneID" id="36574560"/>
<feature type="binding site" evidence="13">
    <location>
        <position position="52"/>
    </location>
    <ligand>
        <name>ATP</name>
        <dbReference type="ChEBI" id="CHEBI:30616"/>
    </ligand>
</feature>
<sequence>MGRDTFNQQSLGLPLNTMVKEARILMVGAGGIGCELLKNLVLTGFGEIHIVDLDTIDLSNLNRQFLFRHEHIKKSKALVAKDAAHKFNPKVKLEAHHANIKDAQFNVDWFKGFTMVFNALDNLDARRHVNKMCLAADVPLIESGTTGFNGQVQVIKKGKTACYDCTTKETPKSYPVCTIRSTPSQPIHCIVWAKSYLLSEIFGASEDEAPELDHSKDSENAQEIEKLRQEAQALKQIKEAMGTESFPQMLFDKVYKDDVVRLRSMEEMWKTRRPPEPIDYNTVIQEKEAVDAEANKAKILKDGQRVWSLHENVVVFKDSLERLSQRLTAMKSNSNGDAAEPVITFDKDDEDTLDFVAASANLRSIIFGIETKSRFDIKQMAGNIIPAIATTNAIVAGLCVLQAFKVLRGDFSSTKEVFLSPFAPERLLSSDRFREPNPDCPVCSVAQTRVLVDMSRATLNDLVEDFLRLELGYGEEFVVNSDIGPIYDVEETDNLTKKLSELGIKGDSFLTIIDEDDENPRVNLVLSVQESTTALDDKPIKSLDIPSTRGIEPPASPIPRRKKSILESNDQGTNGVEATTATTNGSLGTKRTAAEALGDDSPETKRSKTEPNGSNGTNSASANDDLILVDDSADGAIVIDDD</sequence>
<dbReference type="InterPro" id="IPR019572">
    <property type="entry name" value="UBA_E1_SCCH"/>
</dbReference>
<keyword evidence="4" id="KW-0808">Transferase</keyword>
<dbReference type="GO" id="GO:0016925">
    <property type="term" value="P:protein sumoylation"/>
    <property type="evidence" value="ECO:0007669"/>
    <property type="project" value="UniProtKB-UniRule"/>
</dbReference>
<evidence type="ECO:0000256" key="8">
    <source>
        <dbReference type="ARBA" id="ARBA00022833"/>
    </source>
</evidence>
<dbReference type="Proteomes" id="UP000241818">
    <property type="component" value="Unassembled WGS sequence"/>
</dbReference>
<dbReference type="InterPro" id="IPR035985">
    <property type="entry name" value="Ubiquitin-activating_enz"/>
</dbReference>
<evidence type="ECO:0000256" key="9">
    <source>
        <dbReference type="ARBA" id="ARBA00022840"/>
    </source>
</evidence>
<evidence type="ECO:0000256" key="5">
    <source>
        <dbReference type="ARBA" id="ARBA00022723"/>
    </source>
</evidence>
<accession>A0A2T3B5M4</accession>
<feature type="domain" description="THIF-type NAD/FAD binding fold" evidence="17">
    <location>
        <begin position="18"/>
        <end position="442"/>
    </location>
</feature>
<feature type="binding site" evidence="13">
    <location>
        <begin position="28"/>
        <end position="33"/>
    </location>
    <ligand>
        <name>ATP</name>
        <dbReference type="ChEBI" id="CHEBI:30616"/>
    </ligand>
</feature>
<dbReference type="InParanoid" id="A0A2T3B5M4"/>
<comment type="subcellular location">
    <subcellularLocation>
        <location evidence="1">Nucleus</location>
    </subcellularLocation>
</comment>
<feature type="compositionally biased region" description="Low complexity" evidence="16">
    <location>
        <begin position="612"/>
        <end position="623"/>
    </location>
</feature>
<comment type="similarity">
    <text evidence="3 11">Belongs to the ubiquitin-activating E1 family.</text>
</comment>
<evidence type="ECO:0000259" key="17">
    <source>
        <dbReference type="Pfam" id="PF00899"/>
    </source>
</evidence>
<evidence type="ECO:0000256" key="15">
    <source>
        <dbReference type="PROSITE-ProRule" id="PRU10132"/>
    </source>
</evidence>
<dbReference type="GO" id="GO:0019948">
    <property type="term" value="F:SUMO activating enzyme activity"/>
    <property type="evidence" value="ECO:0007669"/>
    <property type="project" value="UniProtKB-UniRule"/>
</dbReference>
<evidence type="ECO:0000256" key="3">
    <source>
        <dbReference type="ARBA" id="ARBA00005673"/>
    </source>
</evidence>
<dbReference type="PROSITE" id="PS51257">
    <property type="entry name" value="PROKAR_LIPOPROTEIN"/>
    <property type="match status" value="1"/>
</dbReference>
<feature type="binding site" evidence="13">
    <location>
        <position position="76"/>
    </location>
    <ligand>
        <name>ATP</name>
        <dbReference type="ChEBI" id="CHEBI:30616"/>
    </ligand>
</feature>
<dbReference type="InterPro" id="IPR033127">
    <property type="entry name" value="UBQ-activ_enz_E1_Cys_AS"/>
</dbReference>
<dbReference type="InterPro" id="IPR000594">
    <property type="entry name" value="ThiF_NAD_FAD-bd"/>
</dbReference>
<dbReference type="InterPro" id="IPR030661">
    <property type="entry name" value="Uba2"/>
</dbReference>
<dbReference type="PANTHER" id="PTHR10953">
    <property type="entry name" value="UBIQUITIN-ACTIVATING ENZYME E1"/>
    <property type="match status" value="1"/>
</dbReference>
<dbReference type="EMBL" id="KZ679009">
    <property type="protein sequence ID" value="PSS22052.1"/>
    <property type="molecule type" value="Genomic_DNA"/>
</dbReference>
<dbReference type="GO" id="GO:0046872">
    <property type="term" value="F:metal ion binding"/>
    <property type="evidence" value="ECO:0007669"/>
    <property type="project" value="UniProtKB-KW"/>
</dbReference>
<dbReference type="GO" id="GO:0031510">
    <property type="term" value="C:SUMO activating enzyme complex"/>
    <property type="evidence" value="ECO:0007669"/>
    <property type="project" value="UniProtKB-UniRule"/>
</dbReference>
<dbReference type="FunFam" id="3.10.290.20:FF:000005">
    <property type="entry name" value="Ubiquitin-activating enzyme E1-like"/>
    <property type="match status" value="1"/>
</dbReference>
<dbReference type="FunFam" id="1.10.10.520:FF:000003">
    <property type="entry name" value="Ubiquitin-activating enzyme E1-like"/>
    <property type="match status" value="1"/>
</dbReference>
<dbReference type="UniPathway" id="UPA00886"/>